<gene>
    <name evidence="3" type="ORF">Pro02_09260</name>
</gene>
<evidence type="ECO:0000256" key="2">
    <source>
        <dbReference type="SAM" id="MobiDB-lite"/>
    </source>
</evidence>
<evidence type="ECO:0000313" key="4">
    <source>
        <dbReference type="Proteomes" id="UP000655044"/>
    </source>
</evidence>
<protein>
    <submittedName>
        <fullName evidence="3">Uncharacterized protein</fullName>
    </submittedName>
</protein>
<sequence length="422" mass="45344">MTGSPGAAGPPMSAEGVDHALRGRREERDRISDGVLDLDAHTILRLLKTSALRGETSRRWERAQGRLALLWALLDAYRGVLEEAERIRGGHRRLGPEELTGLTWLLTGPAVRLAPDSGPVERRRLLGPGEQRFTLDEAVAAMELAFHDVTGLVAEVDAVWNAVLPRLDAAAAEAGAARDLLRELGGDDPDLGACEREIERVREELRHDPLGDGGRDVEWIADAAARLHERVRRAAGVRCAYGPRREALRALLGRVAAAEQEFLRTRDLVVTKIASPALPALPGRAAPLGERLAALDAPAPAEDGAPGPAGPGGPGGPGGDGGERWLERADLLAELERAAEEALRRAEGAVASLRELIERRDELRGRLEAFRARAVRLGLAEDPALARAHLRAHDLLWTAPCDLRKATEAVTGYQRAIQGAAG</sequence>
<dbReference type="AlphaFoldDB" id="A0A8J3WB33"/>
<accession>A0A8J3WB33</accession>
<dbReference type="Proteomes" id="UP000655044">
    <property type="component" value="Unassembled WGS sequence"/>
</dbReference>
<comment type="caution">
    <text evidence="3">The sequence shown here is derived from an EMBL/GenBank/DDBJ whole genome shotgun (WGS) entry which is preliminary data.</text>
</comment>
<name>A0A8J3WB33_PLARO</name>
<dbReference type="EMBL" id="BOOI01000008">
    <property type="protein sequence ID" value="GIH82518.1"/>
    <property type="molecule type" value="Genomic_DNA"/>
</dbReference>
<dbReference type="RefSeq" id="WP_189241619.1">
    <property type="nucleotide sequence ID" value="NZ_BMQP01000002.1"/>
</dbReference>
<organism evidence="3 4">
    <name type="scientific">Planobispora rosea</name>
    <dbReference type="NCBI Taxonomy" id="35762"/>
    <lineage>
        <taxon>Bacteria</taxon>
        <taxon>Bacillati</taxon>
        <taxon>Actinomycetota</taxon>
        <taxon>Actinomycetes</taxon>
        <taxon>Streptosporangiales</taxon>
        <taxon>Streptosporangiaceae</taxon>
        <taxon>Planobispora</taxon>
    </lineage>
</organism>
<evidence type="ECO:0000256" key="1">
    <source>
        <dbReference type="SAM" id="Coils"/>
    </source>
</evidence>
<feature type="coiled-coil region" evidence="1">
    <location>
        <begin position="332"/>
        <end position="373"/>
    </location>
</feature>
<feature type="region of interest" description="Disordered" evidence="2">
    <location>
        <begin position="298"/>
        <end position="324"/>
    </location>
</feature>
<evidence type="ECO:0000313" key="3">
    <source>
        <dbReference type="EMBL" id="GIH82518.1"/>
    </source>
</evidence>
<keyword evidence="1" id="KW-0175">Coiled coil</keyword>
<keyword evidence="4" id="KW-1185">Reference proteome</keyword>
<proteinExistence type="predicted"/>
<feature type="compositionally biased region" description="Gly residues" evidence="2">
    <location>
        <begin position="310"/>
        <end position="320"/>
    </location>
</feature>
<reference evidence="3" key="1">
    <citation type="submission" date="2021-01" db="EMBL/GenBank/DDBJ databases">
        <title>Whole genome shotgun sequence of Planobispora rosea NBRC 15558.</title>
        <authorList>
            <person name="Komaki H."/>
            <person name="Tamura T."/>
        </authorList>
    </citation>
    <scope>NUCLEOTIDE SEQUENCE</scope>
    <source>
        <strain evidence="3">NBRC 15558</strain>
    </source>
</reference>